<evidence type="ECO:0000256" key="7">
    <source>
        <dbReference type="ARBA" id="ARBA00022723"/>
    </source>
</evidence>
<organism evidence="17 18">
    <name type="scientific">Collybia nuda</name>
    <dbReference type="NCBI Taxonomy" id="64659"/>
    <lineage>
        <taxon>Eukaryota</taxon>
        <taxon>Fungi</taxon>
        <taxon>Dikarya</taxon>
        <taxon>Basidiomycota</taxon>
        <taxon>Agaricomycotina</taxon>
        <taxon>Agaricomycetes</taxon>
        <taxon>Agaricomycetidae</taxon>
        <taxon>Agaricales</taxon>
        <taxon>Tricholomatineae</taxon>
        <taxon>Clitocybaceae</taxon>
        <taxon>Collybia</taxon>
    </lineage>
</organism>
<dbReference type="GO" id="GO:0046872">
    <property type="term" value="F:metal ion binding"/>
    <property type="evidence" value="ECO:0007669"/>
    <property type="project" value="UniProtKB-KW"/>
</dbReference>
<keyword evidence="8 15" id="KW-0732">Signal</keyword>
<dbReference type="AlphaFoldDB" id="A0A9P5XWH2"/>
<keyword evidence="5" id="KW-0964">Secreted</keyword>
<dbReference type="GO" id="GO:0005886">
    <property type="term" value="C:plasma membrane"/>
    <property type="evidence" value="ECO:0007669"/>
    <property type="project" value="UniProtKB-SubCell"/>
</dbReference>
<evidence type="ECO:0000259" key="16">
    <source>
        <dbReference type="PROSITE" id="PS52012"/>
    </source>
</evidence>
<dbReference type="PANTHER" id="PTHR37928">
    <property type="entry name" value="CFEM DOMAIN PROTEIN (AFU_ORTHOLOGUE AFUA_6G14090)"/>
    <property type="match status" value="1"/>
</dbReference>
<feature type="compositionally biased region" description="Polar residues" evidence="14">
    <location>
        <begin position="95"/>
        <end position="115"/>
    </location>
</feature>
<dbReference type="EMBL" id="MU150393">
    <property type="protein sequence ID" value="KAF9456980.1"/>
    <property type="molecule type" value="Genomic_DNA"/>
</dbReference>
<name>A0A9P5XWH2_9AGAR</name>
<sequence length="227" mass="23141">MVNIPLNLLAGLYFLTAVAAEEPVVESRIPTCAQTCFDDAGRDSGCGVSNPTCLCIKAGFIFSIEDCLKNECAKPENLENGLDALRGMCGDVSGTPTNTSSHSKSHTAETTSVANSTQISTTSSSSSILPSVSKSISKSTLAVSPSISPNTAIVSTTSPIDSTTTTNSVPGRTLPPATGTALEPSTTVILSTSSGPAPSGNAAYRIISVPHQGWLGGVMVMLGFAVI</sequence>
<reference evidence="17" key="1">
    <citation type="submission" date="2020-11" db="EMBL/GenBank/DDBJ databases">
        <authorList>
            <consortium name="DOE Joint Genome Institute"/>
            <person name="Ahrendt S."/>
            <person name="Riley R."/>
            <person name="Andreopoulos W."/>
            <person name="Labutti K."/>
            <person name="Pangilinan J."/>
            <person name="Ruiz-Duenas F.J."/>
            <person name="Barrasa J.M."/>
            <person name="Sanchez-Garcia M."/>
            <person name="Camarero S."/>
            <person name="Miyauchi S."/>
            <person name="Serrano A."/>
            <person name="Linde D."/>
            <person name="Babiker R."/>
            <person name="Drula E."/>
            <person name="Ayuso-Fernandez I."/>
            <person name="Pacheco R."/>
            <person name="Padilla G."/>
            <person name="Ferreira P."/>
            <person name="Barriuso J."/>
            <person name="Kellner H."/>
            <person name="Castanera R."/>
            <person name="Alfaro M."/>
            <person name="Ramirez L."/>
            <person name="Pisabarro A.G."/>
            <person name="Kuo A."/>
            <person name="Tritt A."/>
            <person name="Lipzen A."/>
            <person name="He G."/>
            <person name="Yan M."/>
            <person name="Ng V."/>
            <person name="Cullen D."/>
            <person name="Martin F."/>
            <person name="Rosso M.-N."/>
            <person name="Henrissat B."/>
            <person name="Hibbett D."/>
            <person name="Martinez A.T."/>
            <person name="Grigoriev I.V."/>
        </authorList>
    </citation>
    <scope>NUCLEOTIDE SEQUENCE</scope>
    <source>
        <strain evidence="17">CBS 247.69</strain>
    </source>
</reference>
<keyword evidence="4" id="KW-1003">Cell membrane</keyword>
<keyword evidence="9" id="KW-0408">Iron</keyword>
<evidence type="ECO:0000256" key="11">
    <source>
        <dbReference type="ARBA" id="ARBA00023157"/>
    </source>
</evidence>
<dbReference type="PANTHER" id="PTHR37928:SF2">
    <property type="entry name" value="GPI ANCHORED CFEM DOMAIN PROTEIN (AFU_ORTHOLOGUE AFUA_6G10580)"/>
    <property type="match status" value="1"/>
</dbReference>
<dbReference type="Pfam" id="PF05730">
    <property type="entry name" value="CFEM"/>
    <property type="match status" value="1"/>
</dbReference>
<gene>
    <name evidence="17" type="ORF">BDZ94DRAFT_1274360</name>
</gene>
<keyword evidence="6" id="KW-0349">Heme</keyword>
<proteinExistence type="inferred from homology"/>
<evidence type="ECO:0000256" key="2">
    <source>
        <dbReference type="ARBA" id="ARBA00004613"/>
    </source>
</evidence>
<evidence type="ECO:0000256" key="15">
    <source>
        <dbReference type="SAM" id="SignalP"/>
    </source>
</evidence>
<comment type="similarity">
    <text evidence="3">Belongs to the RBT5 family.</text>
</comment>
<evidence type="ECO:0000256" key="8">
    <source>
        <dbReference type="ARBA" id="ARBA00022729"/>
    </source>
</evidence>
<evidence type="ECO:0000256" key="10">
    <source>
        <dbReference type="ARBA" id="ARBA00023136"/>
    </source>
</evidence>
<keyword evidence="11" id="KW-1015">Disulfide bond</keyword>
<protein>
    <recommendedName>
        <fullName evidence="16">CFEM domain-containing protein</fullName>
    </recommendedName>
</protein>
<feature type="region of interest" description="Disordered" evidence="14">
    <location>
        <begin position="95"/>
        <end position="127"/>
    </location>
</feature>
<keyword evidence="18" id="KW-1185">Reference proteome</keyword>
<evidence type="ECO:0000256" key="4">
    <source>
        <dbReference type="ARBA" id="ARBA00022475"/>
    </source>
</evidence>
<evidence type="ECO:0000256" key="6">
    <source>
        <dbReference type="ARBA" id="ARBA00022617"/>
    </source>
</evidence>
<dbReference type="Proteomes" id="UP000807353">
    <property type="component" value="Unassembled WGS sequence"/>
</dbReference>
<keyword evidence="7" id="KW-0479">Metal-binding</keyword>
<dbReference type="GO" id="GO:0005576">
    <property type="term" value="C:extracellular region"/>
    <property type="evidence" value="ECO:0007669"/>
    <property type="project" value="UniProtKB-SubCell"/>
</dbReference>
<comment type="caution">
    <text evidence="17">The sequence shown here is derived from an EMBL/GenBank/DDBJ whole genome shotgun (WGS) entry which is preliminary data.</text>
</comment>
<evidence type="ECO:0000313" key="17">
    <source>
        <dbReference type="EMBL" id="KAF9456980.1"/>
    </source>
</evidence>
<evidence type="ECO:0000256" key="5">
    <source>
        <dbReference type="ARBA" id="ARBA00022525"/>
    </source>
</evidence>
<evidence type="ECO:0000256" key="9">
    <source>
        <dbReference type="ARBA" id="ARBA00023004"/>
    </source>
</evidence>
<evidence type="ECO:0000256" key="12">
    <source>
        <dbReference type="ARBA" id="ARBA00023180"/>
    </source>
</evidence>
<accession>A0A9P5XWH2</accession>
<dbReference type="InterPro" id="IPR008427">
    <property type="entry name" value="Extracellular_membr_CFEM_dom"/>
</dbReference>
<feature type="chain" id="PRO_5040422821" description="CFEM domain-containing protein" evidence="15">
    <location>
        <begin position="21"/>
        <end position="227"/>
    </location>
</feature>
<dbReference type="InterPro" id="IPR051735">
    <property type="entry name" value="CFEM_domain"/>
</dbReference>
<feature type="signal peptide" evidence="15">
    <location>
        <begin position="1"/>
        <end position="20"/>
    </location>
</feature>
<feature type="region of interest" description="Disordered" evidence="14">
    <location>
        <begin position="154"/>
        <end position="182"/>
    </location>
</feature>
<evidence type="ECO:0000256" key="1">
    <source>
        <dbReference type="ARBA" id="ARBA00004609"/>
    </source>
</evidence>
<evidence type="ECO:0000256" key="13">
    <source>
        <dbReference type="ARBA" id="ARBA00023288"/>
    </source>
</evidence>
<keyword evidence="12" id="KW-0325">Glycoprotein</keyword>
<feature type="compositionally biased region" description="Low complexity" evidence="14">
    <location>
        <begin position="116"/>
        <end position="127"/>
    </location>
</feature>
<comment type="subcellular location">
    <subcellularLocation>
        <location evidence="1">Cell membrane</location>
        <topology evidence="1">Lipid-anchor</topology>
        <topology evidence="1">GPI-anchor</topology>
    </subcellularLocation>
    <subcellularLocation>
        <location evidence="2">Secreted</location>
    </subcellularLocation>
</comment>
<evidence type="ECO:0000313" key="18">
    <source>
        <dbReference type="Proteomes" id="UP000807353"/>
    </source>
</evidence>
<evidence type="ECO:0000256" key="3">
    <source>
        <dbReference type="ARBA" id="ARBA00010031"/>
    </source>
</evidence>
<evidence type="ECO:0000256" key="14">
    <source>
        <dbReference type="SAM" id="MobiDB-lite"/>
    </source>
</evidence>
<keyword evidence="13" id="KW-0449">Lipoprotein</keyword>
<dbReference type="PROSITE" id="PS52012">
    <property type="entry name" value="CFEM"/>
    <property type="match status" value="1"/>
</dbReference>
<feature type="compositionally biased region" description="Low complexity" evidence="14">
    <location>
        <begin position="155"/>
        <end position="168"/>
    </location>
</feature>
<keyword evidence="10" id="KW-0472">Membrane</keyword>
<feature type="domain" description="CFEM" evidence="16">
    <location>
        <begin position="4"/>
        <end position="116"/>
    </location>
</feature>